<organism evidence="1">
    <name type="scientific">Thermodesulfovibrio aggregans</name>
    <dbReference type="NCBI Taxonomy" id="86166"/>
    <lineage>
        <taxon>Bacteria</taxon>
        <taxon>Pseudomonadati</taxon>
        <taxon>Nitrospirota</taxon>
        <taxon>Thermodesulfovibrionia</taxon>
        <taxon>Thermodesulfovibrionales</taxon>
        <taxon>Thermodesulfovibrionaceae</taxon>
        <taxon>Thermodesulfovibrio</taxon>
    </lineage>
</organism>
<proteinExistence type="predicted"/>
<protein>
    <submittedName>
        <fullName evidence="1">Uncharacterized protein</fullName>
    </submittedName>
</protein>
<accession>A0A7C4AJI0</accession>
<dbReference type="EMBL" id="DTHO01000044">
    <property type="protein sequence ID" value="HGG99615.1"/>
    <property type="molecule type" value="Genomic_DNA"/>
</dbReference>
<name>A0A7C4AJI0_9BACT</name>
<evidence type="ECO:0000313" key="1">
    <source>
        <dbReference type="EMBL" id="HGG99615.1"/>
    </source>
</evidence>
<gene>
    <name evidence="1" type="ORF">ENV75_04100</name>
</gene>
<comment type="caution">
    <text evidence="1">The sequence shown here is derived from an EMBL/GenBank/DDBJ whole genome shotgun (WGS) entry which is preliminary data.</text>
</comment>
<dbReference type="AlphaFoldDB" id="A0A7C4AJI0"/>
<sequence length="203" mass="23595">MPELGKIQRLSVDDFKGKRRLFCIPNLFVPQEEDEKLVNLVEKYWNEALSHVEKLEKLGYVTKIFVETIFIEGQNAVDVIRETNPYLYPLIEKKLSQGAVVIGIEDPEIFGEFIDWSNCLRVVKTASVMQKIFEYFNNANQRRIGYIKDKIISSLQEGESAILILTDNERVKLDLPQDVEVFLVVPSTYDDILKYLRDKFISQ</sequence>
<reference evidence="1" key="1">
    <citation type="journal article" date="2020" name="mSystems">
        <title>Genome- and Community-Level Interaction Insights into Carbon Utilization and Element Cycling Functions of Hydrothermarchaeota in Hydrothermal Sediment.</title>
        <authorList>
            <person name="Zhou Z."/>
            <person name="Liu Y."/>
            <person name="Xu W."/>
            <person name="Pan J."/>
            <person name="Luo Z.H."/>
            <person name="Li M."/>
        </authorList>
    </citation>
    <scope>NUCLEOTIDE SEQUENCE [LARGE SCALE GENOMIC DNA]</scope>
    <source>
        <strain evidence="1">SpSt-788</strain>
    </source>
</reference>